<reference evidence="3 4" key="3">
    <citation type="submission" date="2019-12" db="UniProtKB">
        <authorList>
            <consortium name="WormBaseParasite"/>
        </authorList>
    </citation>
    <scope>IDENTIFICATION</scope>
</reference>
<accession>A0A5S6QKF4</accession>
<dbReference type="AlphaFoldDB" id="A0A5S6QKF4"/>
<evidence type="ECO:0000313" key="3">
    <source>
        <dbReference type="WBParaSite" id="TMUE_0000000066.1"/>
    </source>
</evidence>
<reference evidence="2" key="2">
    <citation type="submission" date="2014-03" db="EMBL/GenBank/DDBJ databases">
        <title>The whipworm genome and dual-species transcriptomics of an intimate host-pathogen interaction.</title>
        <authorList>
            <person name="Foth B.J."/>
            <person name="Tsai I.J."/>
            <person name="Reid A.J."/>
            <person name="Bancroft A.J."/>
            <person name="Nichol S."/>
            <person name="Tracey A."/>
            <person name="Holroyd N."/>
            <person name="Cotton J.A."/>
            <person name="Stanley E.J."/>
            <person name="Zarowiecki M."/>
            <person name="Liu J.Z."/>
            <person name="Huckvale T."/>
            <person name="Cooper P.J."/>
            <person name="Grencis R.K."/>
            <person name="Berriman M."/>
        </authorList>
    </citation>
    <scope>NUCLEOTIDE SEQUENCE [LARGE SCALE GENOMIC DNA]</scope>
    <source>
        <strain evidence="2">Edinburgh</strain>
    </source>
</reference>
<keyword evidence="2" id="KW-1185">Reference proteome</keyword>
<reference evidence="2" key="1">
    <citation type="submission" date="2013-11" db="EMBL/GenBank/DDBJ databases">
        <authorList>
            <person name="Aslett M."/>
        </authorList>
    </citation>
    <scope>NUCLEOTIDE SEQUENCE [LARGE SCALE GENOMIC DNA]</scope>
    <source>
        <strain evidence="2">Edinburgh</strain>
    </source>
</reference>
<evidence type="ECO:0000313" key="4">
    <source>
        <dbReference type="WBParaSite" id="TMUE_2000007665.1"/>
    </source>
</evidence>
<dbReference type="WBParaSite" id="TMUE_2000007665.1">
    <property type="protein sequence ID" value="TMUE_2000007665.1"/>
    <property type="gene ID" value="WBGene00299969"/>
</dbReference>
<name>A0A5S6QKF4_TRIMR</name>
<feature type="region of interest" description="Disordered" evidence="1">
    <location>
        <begin position="57"/>
        <end position="78"/>
    </location>
</feature>
<sequence>MARCEEPRSPWVAGGGQLQRVDAVAPSGGIPLRNVCASGGNPEKTVAKMFRSTFAGLQSRRRPLPSDRVPTQLPAFKDPTVSTVNTSLATEHSYGL</sequence>
<evidence type="ECO:0000313" key="2">
    <source>
        <dbReference type="Proteomes" id="UP000046395"/>
    </source>
</evidence>
<proteinExistence type="predicted"/>
<protein>
    <submittedName>
        <fullName evidence="3 4">Uncharacterized protein</fullName>
    </submittedName>
</protein>
<organism evidence="2 4">
    <name type="scientific">Trichuris muris</name>
    <name type="common">Mouse whipworm</name>
    <dbReference type="NCBI Taxonomy" id="70415"/>
    <lineage>
        <taxon>Eukaryota</taxon>
        <taxon>Metazoa</taxon>
        <taxon>Ecdysozoa</taxon>
        <taxon>Nematoda</taxon>
        <taxon>Enoplea</taxon>
        <taxon>Dorylaimia</taxon>
        <taxon>Trichinellida</taxon>
        <taxon>Trichuridae</taxon>
        <taxon>Trichuris</taxon>
    </lineage>
</organism>
<dbReference type="WBParaSite" id="TMUE_0000000066.1">
    <property type="protein sequence ID" value="TMUE_0000000066.1"/>
    <property type="gene ID" value="WBGene00296014"/>
</dbReference>
<evidence type="ECO:0000256" key="1">
    <source>
        <dbReference type="SAM" id="MobiDB-lite"/>
    </source>
</evidence>
<dbReference type="Proteomes" id="UP000046395">
    <property type="component" value="Unassembled WGS sequence"/>
</dbReference>